<feature type="transmembrane region" description="Helical" evidence="7">
    <location>
        <begin position="27"/>
        <end position="48"/>
    </location>
</feature>
<dbReference type="EMBL" id="JAULSV010000007">
    <property type="protein sequence ID" value="KAK0639086.1"/>
    <property type="molecule type" value="Genomic_DNA"/>
</dbReference>
<gene>
    <name evidence="9" type="ORF">B0T16DRAFT_462788</name>
</gene>
<dbReference type="AlphaFoldDB" id="A0AA39XSZ2"/>
<dbReference type="GO" id="GO:0016020">
    <property type="term" value="C:membrane"/>
    <property type="evidence" value="ECO:0007669"/>
    <property type="project" value="UniProtKB-SubCell"/>
</dbReference>
<sequence>MFLLPRNGVVDGPHYETHDQDSYSTRILAACWVVGTLSTIFLALRMYCKVKRSRQPWYDDYVLIAAWLFQTADIILITVNVSLGVGQHISNLDRSTLHTLERNGNVSGTLSITAAALSKTSFGITLLRLTSRYMKWSIWFLLVTMNVALGLIYSALVDFALAILPWPLVWGLQMQRREKIGVAVAMSMGVFAGIGAVAKVVQLPNLSHGDFTYHESGILIWGTFESAVTIMAVSVPFLRILIVEARSSRGPGDHFAPQLKTTFEAGDERGLVRDMSGSEDPGGDQK</sequence>
<dbReference type="PANTHER" id="PTHR33048">
    <property type="entry name" value="PTH11-LIKE INTEGRAL MEMBRANE PROTEIN (AFU_ORTHOLOGUE AFUA_5G11245)"/>
    <property type="match status" value="1"/>
</dbReference>
<keyword evidence="2 7" id="KW-0812">Transmembrane</keyword>
<feature type="domain" description="Rhodopsin" evidence="8">
    <location>
        <begin position="44"/>
        <end position="146"/>
    </location>
</feature>
<comment type="subcellular location">
    <subcellularLocation>
        <location evidence="1">Membrane</location>
        <topology evidence="1">Multi-pass membrane protein</topology>
    </subcellularLocation>
</comment>
<keyword evidence="4 7" id="KW-0472">Membrane</keyword>
<feature type="transmembrane region" description="Helical" evidence="7">
    <location>
        <begin position="180"/>
        <end position="198"/>
    </location>
</feature>
<comment type="similarity">
    <text evidence="5">Belongs to the SAT4 family.</text>
</comment>
<evidence type="ECO:0000256" key="5">
    <source>
        <dbReference type="ARBA" id="ARBA00038359"/>
    </source>
</evidence>
<dbReference type="Pfam" id="PF20684">
    <property type="entry name" value="Fung_rhodopsin"/>
    <property type="match status" value="2"/>
</dbReference>
<organism evidence="9 10">
    <name type="scientific">Cercophora newfieldiana</name>
    <dbReference type="NCBI Taxonomy" id="92897"/>
    <lineage>
        <taxon>Eukaryota</taxon>
        <taxon>Fungi</taxon>
        <taxon>Dikarya</taxon>
        <taxon>Ascomycota</taxon>
        <taxon>Pezizomycotina</taxon>
        <taxon>Sordariomycetes</taxon>
        <taxon>Sordariomycetidae</taxon>
        <taxon>Sordariales</taxon>
        <taxon>Lasiosphaeriaceae</taxon>
        <taxon>Cercophora</taxon>
    </lineage>
</organism>
<keyword evidence="10" id="KW-1185">Reference proteome</keyword>
<dbReference type="Proteomes" id="UP001174936">
    <property type="component" value="Unassembled WGS sequence"/>
</dbReference>
<evidence type="ECO:0000256" key="1">
    <source>
        <dbReference type="ARBA" id="ARBA00004141"/>
    </source>
</evidence>
<evidence type="ECO:0000313" key="9">
    <source>
        <dbReference type="EMBL" id="KAK0639086.1"/>
    </source>
</evidence>
<evidence type="ECO:0000256" key="2">
    <source>
        <dbReference type="ARBA" id="ARBA00022692"/>
    </source>
</evidence>
<dbReference type="InterPro" id="IPR052337">
    <property type="entry name" value="SAT4-like"/>
</dbReference>
<comment type="caution">
    <text evidence="9">The sequence shown here is derived from an EMBL/GenBank/DDBJ whole genome shotgun (WGS) entry which is preliminary data.</text>
</comment>
<feature type="region of interest" description="Disordered" evidence="6">
    <location>
        <begin position="263"/>
        <end position="286"/>
    </location>
</feature>
<feature type="transmembrane region" description="Helical" evidence="7">
    <location>
        <begin position="218"/>
        <end position="242"/>
    </location>
</feature>
<feature type="domain" description="Rhodopsin" evidence="8">
    <location>
        <begin position="153"/>
        <end position="242"/>
    </location>
</feature>
<proteinExistence type="inferred from homology"/>
<feature type="transmembrane region" description="Helical" evidence="7">
    <location>
        <begin position="136"/>
        <end position="168"/>
    </location>
</feature>
<evidence type="ECO:0000259" key="8">
    <source>
        <dbReference type="Pfam" id="PF20684"/>
    </source>
</evidence>
<accession>A0AA39XSZ2</accession>
<evidence type="ECO:0000313" key="10">
    <source>
        <dbReference type="Proteomes" id="UP001174936"/>
    </source>
</evidence>
<keyword evidence="3 7" id="KW-1133">Transmembrane helix</keyword>
<dbReference type="InterPro" id="IPR049326">
    <property type="entry name" value="Rhodopsin_dom_fungi"/>
</dbReference>
<protein>
    <recommendedName>
        <fullName evidence="8">Rhodopsin domain-containing protein</fullName>
    </recommendedName>
</protein>
<evidence type="ECO:0000256" key="7">
    <source>
        <dbReference type="SAM" id="Phobius"/>
    </source>
</evidence>
<dbReference type="PANTHER" id="PTHR33048:SF42">
    <property type="entry name" value="INTEGRAL MEMBRANE PROTEIN"/>
    <property type="match status" value="1"/>
</dbReference>
<name>A0AA39XSZ2_9PEZI</name>
<evidence type="ECO:0000256" key="6">
    <source>
        <dbReference type="SAM" id="MobiDB-lite"/>
    </source>
</evidence>
<reference evidence="9" key="1">
    <citation type="submission" date="2023-06" db="EMBL/GenBank/DDBJ databases">
        <title>Genome-scale phylogeny and comparative genomics of the fungal order Sordariales.</title>
        <authorList>
            <consortium name="Lawrence Berkeley National Laboratory"/>
            <person name="Hensen N."/>
            <person name="Bonometti L."/>
            <person name="Westerberg I."/>
            <person name="Brannstrom I.O."/>
            <person name="Guillou S."/>
            <person name="Cros-Aarteil S."/>
            <person name="Calhoun S."/>
            <person name="Haridas S."/>
            <person name="Kuo A."/>
            <person name="Mondo S."/>
            <person name="Pangilinan J."/>
            <person name="Riley R."/>
            <person name="Labutti K."/>
            <person name="Andreopoulos B."/>
            <person name="Lipzen A."/>
            <person name="Chen C."/>
            <person name="Yanf M."/>
            <person name="Daum C."/>
            <person name="Ng V."/>
            <person name="Clum A."/>
            <person name="Steindorff A."/>
            <person name="Ohm R."/>
            <person name="Martin F."/>
            <person name="Silar P."/>
            <person name="Natvig D."/>
            <person name="Lalanne C."/>
            <person name="Gautier V."/>
            <person name="Ament-Velasquez S.L."/>
            <person name="Kruys A."/>
            <person name="Hutchinson M.I."/>
            <person name="Powell A.J."/>
            <person name="Barry K."/>
            <person name="Miller A.N."/>
            <person name="Grigoriev I.V."/>
            <person name="Debuchy R."/>
            <person name="Gladieux P."/>
            <person name="Thoren M.H."/>
            <person name="Johannesson H."/>
        </authorList>
    </citation>
    <scope>NUCLEOTIDE SEQUENCE</scope>
    <source>
        <strain evidence="9">SMH2532-1</strain>
    </source>
</reference>
<evidence type="ECO:0000256" key="3">
    <source>
        <dbReference type="ARBA" id="ARBA00022989"/>
    </source>
</evidence>
<feature type="transmembrane region" description="Helical" evidence="7">
    <location>
        <begin position="60"/>
        <end position="83"/>
    </location>
</feature>
<evidence type="ECO:0000256" key="4">
    <source>
        <dbReference type="ARBA" id="ARBA00023136"/>
    </source>
</evidence>